<dbReference type="Proteomes" id="UP001341840">
    <property type="component" value="Unassembled WGS sequence"/>
</dbReference>
<organism evidence="2 3">
    <name type="scientific">Stylosanthes scabra</name>
    <dbReference type="NCBI Taxonomy" id="79078"/>
    <lineage>
        <taxon>Eukaryota</taxon>
        <taxon>Viridiplantae</taxon>
        <taxon>Streptophyta</taxon>
        <taxon>Embryophyta</taxon>
        <taxon>Tracheophyta</taxon>
        <taxon>Spermatophyta</taxon>
        <taxon>Magnoliopsida</taxon>
        <taxon>eudicotyledons</taxon>
        <taxon>Gunneridae</taxon>
        <taxon>Pentapetalae</taxon>
        <taxon>rosids</taxon>
        <taxon>fabids</taxon>
        <taxon>Fabales</taxon>
        <taxon>Fabaceae</taxon>
        <taxon>Papilionoideae</taxon>
        <taxon>50 kb inversion clade</taxon>
        <taxon>dalbergioids sensu lato</taxon>
        <taxon>Dalbergieae</taxon>
        <taxon>Pterocarpus clade</taxon>
        <taxon>Stylosanthes</taxon>
    </lineage>
</organism>
<evidence type="ECO:0000313" key="3">
    <source>
        <dbReference type="Proteomes" id="UP001341840"/>
    </source>
</evidence>
<sequence>MVPCTDGSFRRHQHADCIDSSVVHKVTTDVGNNRKNGKYRTWDLPTATLAVAKKRHDDPKLQTFMPLKALLGTVAEGGIIAVCADFGVAHFFPHDKFKNIDDVRVDLLRKGFMANYVTWVQHGEGTLEDLSRYALGGYNANNDEQALSSWNDNVVRYERAGYTAQQRALTAGRGKSSEGCSGRGRLLPEGADS</sequence>
<comment type="caution">
    <text evidence="2">The sequence shown here is derived from an EMBL/GenBank/DDBJ whole genome shotgun (WGS) entry which is preliminary data.</text>
</comment>
<feature type="region of interest" description="Disordered" evidence="1">
    <location>
        <begin position="168"/>
        <end position="193"/>
    </location>
</feature>
<protein>
    <submittedName>
        <fullName evidence="2">Uncharacterized protein</fullName>
    </submittedName>
</protein>
<name>A0ABU6XEU0_9FABA</name>
<proteinExistence type="predicted"/>
<dbReference type="EMBL" id="JASCZI010211736">
    <property type="protein sequence ID" value="MED6196311.1"/>
    <property type="molecule type" value="Genomic_DNA"/>
</dbReference>
<accession>A0ABU6XEU0</accession>
<evidence type="ECO:0000313" key="2">
    <source>
        <dbReference type="EMBL" id="MED6196311.1"/>
    </source>
</evidence>
<keyword evidence="3" id="KW-1185">Reference proteome</keyword>
<reference evidence="2 3" key="1">
    <citation type="journal article" date="2023" name="Plants (Basel)">
        <title>Bridging the Gap: Combining Genomics and Transcriptomics Approaches to Understand Stylosanthes scabra, an Orphan Legume from the Brazilian Caatinga.</title>
        <authorList>
            <person name="Ferreira-Neto J.R.C."/>
            <person name="da Silva M.D."/>
            <person name="Binneck E."/>
            <person name="de Melo N.F."/>
            <person name="da Silva R.H."/>
            <person name="de Melo A.L.T.M."/>
            <person name="Pandolfi V."/>
            <person name="Bustamante F.O."/>
            <person name="Brasileiro-Vidal A.C."/>
            <person name="Benko-Iseppon A.M."/>
        </authorList>
    </citation>
    <scope>NUCLEOTIDE SEQUENCE [LARGE SCALE GENOMIC DNA]</scope>
    <source>
        <tissue evidence="2">Leaves</tissue>
    </source>
</reference>
<gene>
    <name evidence="2" type="ORF">PIB30_046265</name>
</gene>
<evidence type="ECO:0000256" key="1">
    <source>
        <dbReference type="SAM" id="MobiDB-lite"/>
    </source>
</evidence>